<dbReference type="GO" id="GO:0046872">
    <property type="term" value="F:metal ion binding"/>
    <property type="evidence" value="ECO:0007669"/>
    <property type="project" value="UniProtKB-KW"/>
</dbReference>
<accession>A0A1M6ZW34</accession>
<comment type="similarity">
    <text evidence="9">Belongs to the MntA antitoxin family.</text>
</comment>
<evidence type="ECO:0000313" key="11">
    <source>
        <dbReference type="EMBL" id="SHL34533.1"/>
    </source>
</evidence>
<evidence type="ECO:0000313" key="12">
    <source>
        <dbReference type="Proteomes" id="UP000189935"/>
    </source>
</evidence>
<dbReference type="GO" id="GO:0005524">
    <property type="term" value="F:ATP binding"/>
    <property type="evidence" value="ECO:0007669"/>
    <property type="project" value="UniProtKB-KW"/>
</dbReference>
<dbReference type="PANTHER" id="PTHR33571:SF12">
    <property type="entry name" value="BSL3053 PROTEIN"/>
    <property type="match status" value="1"/>
</dbReference>
<evidence type="ECO:0000256" key="6">
    <source>
        <dbReference type="ARBA" id="ARBA00022741"/>
    </source>
</evidence>
<keyword evidence="6" id="KW-0547">Nucleotide-binding</keyword>
<dbReference type="EMBL" id="LT670844">
    <property type="protein sequence ID" value="SHL34533.1"/>
    <property type="molecule type" value="Genomic_DNA"/>
</dbReference>
<dbReference type="Proteomes" id="UP000189935">
    <property type="component" value="Chromosome I"/>
</dbReference>
<comment type="cofactor">
    <cofactor evidence="1">
        <name>Mg(2+)</name>
        <dbReference type="ChEBI" id="CHEBI:18420"/>
    </cofactor>
</comment>
<keyword evidence="8" id="KW-0460">Magnesium</keyword>
<keyword evidence="3" id="KW-0808">Transferase</keyword>
<dbReference type="Gene3D" id="3.30.460.10">
    <property type="entry name" value="Beta Polymerase, domain 2"/>
    <property type="match status" value="1"/>
</dbReference>
<evidence type="ECO:0000256" key="1">
    <source>
        <dbReference type="ARBA" id="ARBA00001946"/>
    </source>
</evidence>
<name>A0A1M6ZW34_9BRAD</name>
<feature type="domain" description="Polymerase nucleotidyl transferase" evidence="10">
    <location>
        <begin position="11"/>
        <end position="95"/>
    </location>
</feature>
<dbReference type="InterPro" id="IPR043519">
    <property type="entry name" value="NT_sf"/>
</dbReference>
<dbReference type="AlphaFoldDB" id="A0A1M6ZW34"/>
<dbReference type="RefSeq" id="WP_079542952.1">
    <property type="nucleotide sequence ID" value="NZ_LT670844.1"/>
</dbReference>
<dbReference type="InterPro" id="IPR002934">
    <property type="entry name" value="Polymerase_NTP_transf_dom"/>
</dbReference>
<organism evidence="11 12">
    <name type="scientific">Bradyrhizobium lablabi</name>
    <dbReference type="NCBI Taxonomy" id="722472"/>
    <lineage>
        <taxon>Bacteria</taxon>
        <taxon>Pseudomonadati</taxon>
        <taxon>Pseudomonadota</taxon>
        <taxon>Alphaproteobacteria</taxon>
        <taxon>Hyphomicrobiales</taxon>
        <taxon>Nitrobacteraceae</taxon>
        <taxon>Bradyrhizobium</taxon>
    </lineage>
</organism>
<gene>
    <name evidence="11" type="ORF">SAMN05444159_5663</name>
</gene>
<proteinExistence type="inferred from homology"/>
<evidence type="ECO:0000256" key="4">
    <source>
        <dbReference type="ARBA" id="ARBA00022695"/>
    </source>
</evidence>
<evidence type="ECO:0000256" key="7">
    <source>
        <dbReference type="ARBA" id="ARBA00022840"/>
    </source>
</evidence>
<evidence type="ECO:0000256" key="2">
    <source>
        <dbReference type="ARBA" id="ARBA00022649"/>
    </source>
</evidence>
<dbReference type="GO" id="GO:0016779">
    <property type="term" value="F:nucleotidyltransferase activity"/>
    <property type="evidence" value="ECO:0007669"/>
    <property type="project" value="UniProtKB-KW"/>
</dbReference>
<sequence length="98" mass="10796">MNRAEALKKLRTFAGALRARGATSLYLFGSTAKDKAGANSDLDLFIDYDPRGKFNAFDLVASKRLLEEGLGVGVDLTTRKGLHPLIRKRVEAEAKRVF</sequence>
<dbReference type="OrthoDB" id="559450at2"/>
<dbReference type="Pfam" id="PF01909">
    <property type="entry name" value="NTP_transf_2"/>
    <property type="match status" value="1"/>
</dbReference>
<dbReference type="InterPro" id="IPR052038">
    <property type="entry name" value="Type-VII_TA_antitoxin"/>
</dbReference>
<protein>
    <recommendedName>
        <fullName evidence="10">Polymerase nucleotidyl transferase domain-containing protein</fullName>
    </recommendedName>
</protein>
<keyword evidence="2" id="KW-1277">Toxin-antitoxin system</keyword>
<dbReference type="SUPFAM" id="SSF81301">
    <property type="entry name" value="Nucleotidyltransferase"/>
    <property type="match status" value="1"/>
</dbReference>
<reference evidence="11 12" key="1">
    <citation type="submission" date="2016-11" db="EMBL/GenBank/DDBJ databases">
        <authorList>
            <person name="Jaros S."/>
            <person name="Januszkiewicz K."/>
            <person name="Wedrychowicz H."/>
        </authorList>
    </citation>
    <scope>NUCLEOTIDE SEQUENCE [LARGE SCALE GENOMIC DNA]</scope>
    <source>
        <strain evidence="11 12">GAS499</strain>
    </source>
</reference>
<keyword evidence="7" id="KW-0067">ATP-binding</keyword>
<evidence type="ECO:0000256" key="9">
    <source>
        <dbReference type="ARBA" id="ARBA00038276"/>
    </source>
</evidence>
<evidence type="ECO:0000256" key="3">
    <source>
        <dbReference type="ARBA" id="ARBA00022679"/>
    </source>
</evidence>
<keyword evidence="4" id="KW-0548">Nucleotidyltransferase</keyword>
<dbReference type="CDD" id="cd05403">
    <property type="entry name" value="NT_KNTase_like"/>
    <property type="match status" value="1"/>
</dbReference>
<dbReference type="PANTHER" id="PTHR33571">
    <property type="entry name" value="SSL8005 PROTEIN"/>
    <property type="match status" value="1"/>
</dbReference>
<evidence type="ECO:0000259" key="10">
    <source>
        <dbReference type="Pfam" id="PF01909"/>
    </source>
</evidence>
<evidence type="ECO:0000256" key="5">
    <source>
        <dbReference type="ARBA" id="ARBA00022723"/>
    </source>
</evidence>
<keyword evidence="5" id="KW-0479">Metal-binding</keyword>
<evidence type="ECO:0000256" key="8">
    <source>
        <dbReference type="ARBA" id="ARBA00022842"/>
    </source>
</evidence>